<evidence type="ECO:0000256" key="1">
    <source>
        <dbReference type="ARBA" id="ARBA00022490"/>
    </source>
</evidence>
<dbReference type="Pfam" id="PF00590">
    <property type="entry name" value="TP_methylase"/>
    <property type="match status" value="1"/>
</dbReference>
<dbReference type="InterPro" id="IPR035996">
    <property type="entry name" value="4pyrrol_Methylase_sf"/>
</dbReference>
<dbReference type="InterPro" id="IPR014777">
    <property type="entry name" value="4pyrrole_Mease_sub1"/>
</dbReference>
<keyword evidence="1 6" id="KW-0963">Cytoplasm</keyword>
<dbReference type="InterPro" id="IPR000878">
    <property type="entry name" value="4pyrrol_Mease"/>
</dbReference>
<keyword evidence="10" id="KW-1185">Reference proteome</keyword>
<dbReference type="GO" id="GO:0070677">
    <property type="term" value="F:rRNA (cytosine-2'-O-)-methyltransferase activity"/>
    <property type="evidence" value="ECO:0007669"/>
    <property type="project" value="UniProtKB-UniRule"/>
</dbReference>
<dbReference type="OrthoDB" id="9809084at2"/>
<sequence>MNTTTDAAVCPANPIFTPSALAAVALPATGVAVVGTPLGNKYDVTLRQAAVLGRAQVIAAEDTRRVRSLAAAIGVSITGTVISNFDHNEDQRKAQLLALARTNLVAVVTDAGMPVVADPGYTLVAAAHDAGIPVTVIPGPSAVTTALAGAGLPAGGFRFVGFAPRKPAARTALFQSHIGAGDALVVFESPHRIAATLAVAREVFGDQQPAAVCRELTKTYEEYRRGSLAELCQWAAAGVKGEITLIIGPAAAVDEEDPASLVAQAESLVAEGMKLKAACRQVTEGTTVSKNDLYDAVLAARNEIVT</sequence>
<dbReference type="EC" id="2.1.1.198" evidence="6"/>
<dbReference type="AlphaFoldDB" id="A0A3G6J5A1"/>
<evidence type="ECO:0000313" key="9">
    <source>
        <dbReference type="EMBL" id="AZA13119.1"/>
    </source>
</evidence>
<comment type="subcellular location">
    <subcellularLocation>
        <location evidence="6">Cytoplasm</location>
    </subcellularLocation>
</comment>
<comment type="catalytic activity">
    <reaction evidence="6">
        <text>cytidine(1402) in 16S rRNA + S-adenosyl-L-methionine = 2'-O-methylcytidine(1402) in 16S rRNA + S-adenosyl-L-homocysteine + H(+)</text>
        <dbReference type="Rhea" id="RHEA:42924"/>
        <dbReference type="Rhea" id="RHEA-COMP:10285"/>
        <dbReference type="Rhea" id="RHEA-COMP:10286"/>
        <dbReference type="ChEBI" id="CHEBI:15378"/>
        <dbReference type="ChEBI" id="CHEBI:57856"/>
        <dbReference type="ChEBI" id="CHEBI:59789"/>
        <dbReference type="ChEBI" id="CHEBI:74495"/>
        <dbReference type="ChEBI" id="CHEBI:82748"/>
        <dbReference type="EC" id="2.1.1.198"/>
    </reaction>
</comment>
<feature type="signal peptide" evidence="7">
    <location>
        <begin position="1"/>
        <end position="22"/>
    </location>
</feature>
<keyword evidence="7" id="KW-0732">Signal</keyword>
<dbReference type="RefSeq" id="WP_123926814.1">
    <property type="nucleotide sequence ID" value="NZ_CP033896.1"/>
</dbReference>
<dbReference type="GO" id="GO:0005737">
    <property type="term" value="C:cytoplasm"/>
    <property type="evidence" value="ECO:0007669"/>
    <property type="project" value="UniProtKB-SubCell"/>
</dbReference>
<proteinExistence type="inferred from homology"/>
<comment type="similarity">
    <text evidence="6">Belongs to the methyltransferase superfamily. RsmI family.</text>
</comment>
<evidence type="ECO:0000256" key="4">
    <source>
        <dbReference type="ARBA" id="ARBA00022679"/>
    </source>
</evidence>
<accession>A0A3G6J5A1</accession>
<evidence type="ECO:0000256" key="6">
    <source>
        <dbReference type="HAMAP-Rule" id="MF_01877"/>
    </source>
</evidence>
<evidence type="ECO:0000313" key="10">
    <source>
        <dbReference type="Proteomes" id="UP000269019"/>
    </source>
</evidence>
<evidence type="ECO:0000256" key="5">
    <source>
        <dbReference type="ARBA" id="ARBA00022691"/>
    </source>
</evidence>
<dbReference type="PANTHER" id="PTHR46111:SF1">
    <property type="entry name" value="RIBOSOMAL RNA SMALL SUBUNIT METHYLTRANSFERASE I"/>
    <property type="match status" value="1"/>
</dbReference>
<dbReference type="KEGG" id="ccho:CCHOA_03540"/>
<dbReference type="Gene3D" id="3.40.1010.10">
    <property type="entry name" value="Cobalt-precorrin-4 Transmethylase, Domain 1"/>
    <property type="match status" value="1"/>
</dbReference>
<protein>
    <recommendedName>
        <fullName evidence="6">Ribosomal RNA small subunit methyltransferase I</fullName>
        <ecNumber evidence="6">2.1.1.198</ecNumber>
    </recommendedName>
    <alternativeName>
        <fullName evidence="6">16S rRNA 2'-O-ribose C1402 methyltransferase</fullName>
    </alternativeName>
    <alternativeName>
        <fullName evidence="6">rRNA (cytidine-2'-O-)-methyltransferase RsmI</fullName>
    </alternativeName>
</protein>
<feature type="chain" id="PRO_5038666009" description="Ribosomal RNA small subunit methyltransferase I" evidence="7">
    <location>
        <begin position="23"/>
        <end position="306"/>
    </location>
</feature>
<dbReference type="CDD" id="cd11648">
    <property type="entry name" value="RsmI"/>
    <property type="match status" value="1"/>
</dbReference>
<dbReference type="PIRSF" id="PIRSF005917">
    <property type="entry name" value="MTase_YraL"/>
    <property type="match status" value="1"/>
</dbReference>
<evidence type="ECO:0000259" key="8">
    <source>
        <dbReference type="Pfam" id="PF00590"/>
    </source>
</evidence>
<evidence type="ECO:0000256" key="3">
    <source>
        <dbReference type="ARBA" id="ARBA00022603"/>
    </source>
</evidence>
<dbReference type="SUPFAM" id="SSF53790">
    <property type="entry name" value="Tetrapyrrole methylase"/>
    <property type="match status" value="1"/>
</dbReference>
<dbReference type="InterPro" id="IPR014776">
    <property type="entry name" value="4pyrrole_Mease_sub2"/>
</dbReference>
<dbReference type="InterPro" id="IPR008189">
    <property type="entry name" value="rRNA_ssu_MeTfrase_I"/>
</dbReference>
<gene>
    <name evidence="6 9" type="primary">rsmI</name>
    <name evidence="9" type="ORF">CCHOA_03540</name>
</gene>
<keyword evidence="3 6" id="KW-0489">Methyltransferase</keyword>
<dbReference type="Gene3D" id="3.30.950.10">
    <property type="entry name" value="Methyltransferase, Cobalt-precorrin-4 Transmethylase, Domain 2"/>
    <property type="match status" value="1"/>
</dbReference>
<dbReference type="Proteomes" id="UP000269019">
    <property type="component" value="Chromosome"/>
</dbReference>
<evidence type="ECO:0000256" key="2">
    <source>
        <dbReference type="ARBA" id="ARBA00022552"/>
    </source>
</evidence>
<keyword evidence="2 6" id="KW-0698">rRNA processing</keyword>
<dbReference type="PANTHER" id="PTHR46111">
    <property type="entry name" value="RIBOSOMAL RNA SMALL SUBUNIT METHYLTRANSFERASE I"/>
    <property type="match status" value="1"/>
</dbReference>
<comment type="function">
    <text evidence="6">Catalyzes the 2'-O-methylation of the ribose of cytidine 1402 (C1402) in 16S rRNA.</text>
</comment>
<dbReference type="HAMAP" id="MF_01877">
    <property type="entry name" value="16SrRNA_methyltr_I"/>
    <property type="match status" value="1"/>
</dbReference>
<reference evidence="9 10" key="1">
    <citation type="submission" date="2018-11" db="EMBL/GenBank/DDBJ databases">
        <authorList>
            <person name="Kleinhagauer T."/>
            <person name="Glaeser S.P."/>
            <person name="Spergser J."/>
            <person name="Ruckert C."/>
            <person name="Kaempfer P."/>
            <person name="Busse H.-J."/>
        </authorList>
    </citation>
    <scope>NUCLEOTIDE SEQUENCE [LARGE SCALE GENOMIC DNA]</scope>
    <source>
        <strain evidence="9 10">200CH</strain>
    </source>
</reference>
<keyword evidence="4 6" id="KW-0808">Transferase</keyword>
<name>A0A3G6J5A1_9CORY</name>
<evidence type="ECO:0000256" key="7">
    <source>
        <dbReference type="SAM" id="SignalP"/>
    </source>
</evidence>
<keyword evidence="5 6" id="KW-0949">S-adenosyl-L-methionine</keyword>
<dbReference type="NCBIfam" id="TIGR00096">
    <property type="entry name" value="16S rRNA (cytidine(1402)-2'-O)-methyltransferase"/>
    <property type="match status" value="1"/>
</dbReference>
<feature type="domain" description="Tetrapyrrole methylase" evidence="8">
    <location>
        <begin position="31"/>
        <end position="231"/>
    </location>
</feature>
<dbReference type="EMBL" id="CP033896">
    <property type="protein sequence ID" value="AZA13119.1"/>
    <property type="molecule type" value="Genomic_DNA"/>
</dbReference>
<organism evidence="9 10">
    <name type="scientific">Corynebacterium choanae</name>
    <dbReference type="NCBI Taxonomy" id="1862358"/>
    <lineage>
        <taxon>Bacteria</taxon>
        <taxon>Bacillati</taxon>
        <taxon>Actinomycetota</taxon>
        <taxon>Actinomycetes</taxon>
        <taxon>Mycobacteriales</taxon>
        <taxon>Corynebacteriaceae</taxon>
        <taxon>Corynebacterium</taxon>
    </lineage>
</organism>